<gene>
    <name evidence="1" type="ORF">ETB97_007129</name>
</gene>
<keyword evidence="2" id="KW-1185">Reference proteome</keyword>
<organism evidence="1 2">
    <name type="scientific">Petromyces alliaceus</name>
    <name type="common">Aspergillus alliaceus</name>
    <dbReference type="NCBI Taxonomy" id="209559"/>
    <lineage>
        <taxon>Eukaryota</taxon>
        <taxon>Fungi</taxon>
        <taxon>Dikarya</taxon>
        <taxon>Ascomycota</taxon>
        <taxon>Pezizomycotina</taxon>
        <taxon>Eurotiomycetes</taxon>
        <taxon>Eurotiomycetidae</taxon>
        <taxon>Eurotiales</taxon>
        <taxon>Aspergillaceae</taxon>
        <taxon>Aspergillus</taxon>
        <taxon>Aspergillus subgen. Circumdati</taxon>
    </lineage>
</organism>
<name>A0A8H5ZWK3_PETAA</name>
<proteinExistence type="predicted"/>
<evidence type="ECO:0000313" key="2">
    <source>
        <dbReference type="Proteomes" id="UP000541154"/>
    </source>
</evidence>
<reference evidence="1 2" key="1">
    <citation type="submission" date="2019-04" db="EMBL/GenBank/DDBJ databases">
        <title>Aspergillus burnettii sp. nov., novel species from soil in southeast Queensland.</title>
        <authorList>
            <person name="Gilchrist C.L.M."/>
            <person name="Pitt J.I."/>
            <person name="Lange L."/>
            <person name="Lacey H.J."/>
            <person name="Vuong D."/>
            <person name="Midgley D.J."/>
            <person name="Greenfield P."/>
            <person name="Bradbury M."/>
            <person name="Lacey E."/>
            <person name="Busk P.K."/>
            <person name="Pilgaard B."/>
            <person name="Chooi Y.H."/>
            <person name="Piggott A.M."/>
        </authorList>
    </citation>
    <scope>NUCLEOTIDE SEQUENCE [LARGE SCALE GENOMIC DNA]</scope>
    <source>
        <strain evidence="1 2">FRR 5400</strain>
    </source>
</reference>
<evidence type="ECO:0000313" key="1">
    <source>
        <dbReference type="EMBL" id="KAF5856572.1"/>
    </source>
</evidence>
<dbReference type="Proteomes" id="UP000541154">
    <property type="component" value="Unassembled WGS sequence"/>
</dbReference>
<dbReference type="EMBL" id="SPNV01000309">
    <property type="protein sequence ID" value="KAF5856572.1"/>
    <property type="molecule type" value="Genomic_DNA"/>
</dbReference>
<accession>A0A8H5ZWK3</accession>
<dbReference type="AlphaFoldDB" id="A0A8H5ZWK3"/>
<sequence length="73" mass="8258">MRPTGYRVTRATYTPTTVTVYQAYFSGTADTAILAQRFRLAIPSPADDLDQTESDLAIEISWEVFEWQRSIPA</sequence>
<protein>
    <submittedName>
        <fullName evidence="1">Uncharacterized protein</fullName>
    </submittedName>
</protein>
<comment type="caution">
    <text evidence="1">The sequence shown here is derived from an EMBL/GenBank/DDBJ whole genome shotgun (WGS) entry which is preliminary data.</text>
</comment>